<protein>
    <submittedName>
        <fullName evidence="1">Uncharacterized protein</fullName>
    </submittedName>
</protein>
<comment type="caution">
    <text evidence="1">The sequence shown here is derived from an EMBL/GenBank/DDBJ whole genome shotgun (WGS) entry which is preliminary data.</text>
</comment>
<name>A0A645H9U9_9ZZZZ</name>
<evidence type="ECO:0000313" key="1">
    <source>
        <dbReference type="EMBL" id="MPN35152.1"/>
    </source>
</evidence>
<organism evidence="1">
    <name type="scientific">bioreactor metagenome</name>
    <dbReference type="NCBI Taxonomy" id="1076179"/>
    <lineage>
        <taxon>unclassified sequences</taxon>
        <taxon>metagenomes</taxon>
        <taxon>ecological metagenomes</taxon>
    </lineage>
</organism>
<sequence>MSYDGDDVSVRHGRMHEYARCVHVRHDRHQIHCLMAGCFIDLEGVCQPAMIIAGVRDAPNDGYGHPVQPVCPIQTIYRANQTGRIAAGQFQIILADTHLIIGIAMKKHIGDRILLASLEDSFYACFFI</sequence>
<dbReference type="AlphaFoldDB" id="A0A645H9U9"/>
<dbReference type="EMBL" id="VSSQ01088557">
    <property type="protein sequence ID" value="MPN35152.1"/>
    <property type="molecule type" value="Genomic_DNA"/>
</dbReference>
<accession>A0A645H9U9</accession>
<proteinExistence type="predicted"/>
<gene>
    <name evidence="1" type="ORF">SDC9_182647</name>
</gene>
<reference evidence="1" key="1">
    <citation type="submission" date="2019-08" db="EMBL/GenBank/DDBJ databases">
        <authorList>
            <person name="Kucharzyk K."/>
            <person name="Murdoch R.W."/>
            <person name="Higgins S."/>
            <person name="Loffler F."/>
        </authorList>
    </citation>
    <scope>NUCLEOTIDE SEQUENCE</scope>
</reference>